<accession>A0A1R4B1Y0</accession>
<proteinExistence type="predicted"/>
<evidence type="ECO:0000259" key="4">
    <source>
        <dbReference type="PROSITE" id="PS50887"/>
    </source>
</evidence>
<keyword evidence="6" id="KW-1185">Reference proteome</keyword>
<dbReference type="SUPFAM" id="SSF55785">
    <property type="entry name" value="PYP-like sensor domain (PAS domain)"/>
    <property type="match status" value="1"/>
</dbReference>
<dbReference type="InterPro" id="IPR029787">
    <property type="entry name" value="Nucleotide_cyclase"/>
</dbReference>
<dbReference type="SMART" id="SM00267">
    <property type="entry name" value="GGDEF"/>
    <property type="match status" value="1"/>
</dbReference>
<dbReference type="PROSITE" id="PS50887">
    <property type="entry name" value="GGDEF"/>
    <property type="match status" value="1"/>
</dbReference>
<evidence type="ECO:0000313" key="5">
    <source>
        <dbReference type="EMBL" id="SJL82926.1"/>
    </source>
</evidence>
<name>A0A1R4B1Y0_9VIBR</name>
<feature type="transmembrane region" description="Helical" evidence="2">
    <location>
        <begin position="190"/>
        <end position="208"/>
    </location>
</feature>
<evidence type="ECO:0000256" key="2">
    <source>
        <dbReference type="SAM" id="Phobius"/>
    </source>
</evidence>
<dbReference type="NCBIfam" id="TIGR00254">
    <property type="entry name" value="GGDEF"/>
    <property type="match status" value="1"/>
</dbReference>
<dbReference type="SUPFAM" id="SSF55073">
    <property type="entry name" value="Nucleotide cyclase"/>
    <property type="match status" value="1"/>
</dbReference>
<dbReference type="CDD" id="cd01949">
    <property type="entry name" value="GGDEF"/>
    <property type="match status" value="1"/>
</dbReference>
<feature type="domain" description="GGDEF" evidence="4">
    <location>
        <begin position="356"/>
        <end position="492"/>
    </location>
</feature>
<dbReference type="InterPro" id="IPR035965">
    <property type="entry name" value="PAS-like_dom_sf"/>
</dbReference>
<organism evidence="5 6">
    <name type="scientific">Vibrio palustris</name>
    <dbReference type="NCBI Taxonomy" id="1918946"/>
    <lineage>
        <taxon>Bacteria</taxon>
        <taxon>Pseudomonadati</taxon>
        <taxon>Pseudomonadota</taxon>
        <taxon>Gammaproteobacteria</taxon>
        <taxon>Vibrionales</taxon>
        <taxon>Vibrionaceae</taxon>
        <taxon>Vibrio</taxon>
    </lineage>
</organism>
<dbReference type="Pfam" id="PF00990">
    <property type="entry name" value="GGDEF"/>
    <property type="match status" value="1"/>
</dbReference>
<dbReference type="AlphaFoldDB" id="A0A1R4B1Y0"/>
<keyword evidence="2" id="KW-0812">Transmembrane</keyword>
<dbReference type="Gene3D" id="3.30.70.270">
    <property type="match status" value="1"/>
</dbReference>
<dbReference type="EMBL" id="FUFT01000002">
    <property type="protein sequence ID" value="SJL82926.1"/>
    <property type="molecule type" value="Genomic_DNA"/>
</dbReference>
<dbReference type="InterPro" id="IPR050706">
    <property type="entry name" value="Cyclic-di-GMP_PDE-like"/>
</dbReference>
<feature type="transmembrane region" description="Helical" evidence="2">
    <location>
        <begin position="12"/>
        <end position="33"/>
    </location>
</feature>
<reference evidence="5 6" key="1">
    <citation type="submission" date="2017-02" db="EMBL/GenBank/DDBJ databases">
        <authorList>
            <person name="Peterson S.W."/>
        </authorList>
    </citation>
    <scope>NUCLEOTIDE SEQUENCE [LARGE SCALE GENOMIC DNA]</scope>
    <source>
        <strain evidence="5 6">CECT 9027</strain>
    </source>
</reference>
<keyword evidence="2" id="KW-0472">Membrane</keyword>
<dbReference type="PANTHER" id="PTHR33121:SF70">
    <property type="entry name" value="SIGNALING PROTEIN YKOW"/>
    <property type="match status" value="1"/>
</dbReference>
<dbReference type="Gene3D" id="3.30.450.20">
    <property type="entry name" value="PAS domain"/>
    <property type="match status" value="1"/>
</dbReference>
<keyword evidence="2" id="KW-1133">Transmembrane helix</keyword>
<feature type="compositionally biased region" description="Basic and acidic residues" evidence="1">
    <location>
        <begin position="478"/>
        <end position="488"/>
    </location>
</feature>
<dbReference type="InterPro" id="IPR000160">
    <property type="entry name" value="GGDEF_dom"/>
</dbReference>
<dbReference type="PROSITE" id="PS50112">
    <property type="entry name" value="PAS"/>
    <property type="match status" value="1"/>
</dbReference>
<sequence>MLPVKLNRRGQAFLIGAIIIFLCLDTLMLTLNFQITRQVTNQTLVINLAGRQRMLSQTMAKHIFAINPQKLNDKATQENLMSYISASELFADTLRTFKQSGYVIDAEKQLRELDRIDSEEAQAIISKASASVKSLNNLNSKILRNGLTRERYQQIRTTIEAINTPLLEQMNQLTVLVQKHAEAKTQQLRIIQFITFILALISFAFIIYRFRRTHVESEQTINILSDLIQSAKAALIIFDKQGRIIMSNESARALLNYDEDTMKTLTKSQVFNLDDSEPMVIDSNGQAQPAMIHNRELIRENTTISIATIIEKSQYLAHEHNLFTLANRNALTGMLNHNALNTALYHKTQQSKFLGGRFACFYIHVENYNDIVHKHGHKIGDDILKELTYRLCSVTRESDFIYHINGHEFVVITDLNDHENSLATITKKISGTNYHSFNVNNTYNLDISLDIGSSICPDHGTDPDTILLHAKNSMKAVNEQKPHQRDSQVIDLSKASKNRQR</sequence>
<dbReference type="STRING" id="1918946.VPAL9027_00868"/>
<feature type="region of interest" description="Disordered" evidence="1">
    <location>
        <begin position="478"/>
        <end position="501"/>
    </location>
</feature>
<dbReference type="Proteomes" id="UP000189475">
    <property type="component" value="Unassembled WGS sequence"/>
</dbReference>
<dbReference type="GO" id="GO:0071111">
    <property type="term" value="F:cyclic-guanylate-specific phosphodiesterase activity"/>
    <property type="evidence" value="ECO:0007669"/>
    <property type="project" value="InterPro"/>
</dbReference>
<dbReference type="InterPro" id="IPR000014">
    <property type="entry name" value="PAS"/>
</dbReference>
<dbReference type="InterPro" id="IPR043128">
    <property type="entry name" value="Rev_trsase/Diguanyl_cyclase"/>
</dbReference>
<evidence type="ECO:0000256" key="1">
    <source>
        <dbReference type="SAM" id="MobiDB-lite"/>
    </source>
</evidence>
<dbReference type="PANTHER" id="PTHR33121">
    <property type="entry name" value="CYCLIC DI-GMP PHOSPHODIESTERASE PDEF"/>
    <property type="match status" value="1"/>
</dbReference>
<evidence type="ECO:0000313" key="6">
    <source>
        <dbReference type="Proteomes" id="UP000189475"/>
    </source>
</evidence>
<evidence type="ECO:0000259" key="3">
    <source>
        <dbReference type="PROSITE" id="PS50112"/>
    </source>
</evidence>
<protein>
    <submittedName>
        <fullName evidence="5">Response regulator PleD</fullName>
    </submittedName>
</protein>
<feature type="domain" description="PAS" evidence="3">
    <location>
        <begin position="220"/>
        <end position="262"/>
    </location>
</feature>
<gene>
    <name evidence="5" type="primary">pleD_3</name>
    <name evidence="5" type="ORF">VPAL9027_00868</name>
</gene>